<dbReference type="RefSeq" id="WP_175024650.1">
    <property type="nucleotide sequence ID" value="NZ_CABVQC010000042.1"/>
</dbReference>
<sequence>MEPVGIYAAVSIGKTRLNQFYADWGDALIDDVRCILGRKPGLQPDSHGGFVDPATGWYHHPGNKLVIRYDEATETLFYLYQLELRDPDSMAGVPSFQALARIAGYRDEVGADYVAFSPSAPNFLSDGFWRVYRFTHDGLTTMANDALPGDRQREMDRLSWQYYWGPIEAMFERADRREDVAYFNHFFPQHCFDAPLLSLLGVDMPADDPRMTPAPYPRSR</sequence>
<evidence type="ECO:0000313" key="1">
    <source>
        <dbReference type="EMBL" id="VWC11248.1"/>
    </source>
</evidence>
<reference evidence="1 2" key="1">
    <citation type="submission" date="2019-09" db="EMBL/GenBank/DDBJ databases">
        <authorList>
            <person name="Depoorter E."/>
        </authorList>
    </citation>
    <scope>NUCLEOTIDE SEQUENCE [LARGE SCALE GENOMIC DNA]</scope>
    <source>
        <strain evidence="1">LMG 13014</strain>
    </source>
</reference>
<organism evidence="1 2">
    <name type="scientific">Burkholderia aenigmatica</name>
    <dbReference type="NCBI Taxonomy" id="2015348"/>
    <lineage>
        <taxon>Bacteria</taxon>
        <taxon>Pseudomonadati</taxon>
        <taxon>Pseudomonadota</taxon>
        <taxon>Betaproteobacteria</taxon>
        <taxon>Burkholderiales</taxon>
        <taxon>Burkholderiaceae</taxon>
        <taxon>Burkholderia</taxon>
        <taxon>Burkholderia cepacia complex</taxon>
    </lineage>
</organism>
<accession>A0A6P2PRE6</accession>
<evidence type="ECO:0000313" key="2">
    <source>
        <dbReference type="Proteomes" id="UP000494261"/>
    </source>
</evidence>
<name>A0A6P2PRE6_9BURK</name>
<gene>
    <name evidence="1" type="ORF">BLA13014_05231</name>
</gene>
<proteinExistence type="predicted"/>
<protein>
    <submittedName>
        <fullName evidence="1">Uncharacterized protein</fullName>
    </submittedName>
</protein>
<dbReference type="Proteomes" id="UP000494261">
    <property type="component" value="Unassembled WGS sequence"/>
</dbReference>
<dbReference type="AlphaFoldDB" id="A0A6P2PRE6"/>
<dbReference type="EMBL" id="CABVQC010000042">
    <property type="protein sequence ID" value="VWC11248.1"/>
    <property type="molecule type" value="Genomic_DNA"/>
</dbReference>